<evidence type="ECO:0000313" key="2">
    <source>
        <dbReference type="Proteomes" id="UP001151760"/>
    </source>
</evidence>
<organism evidence="1 2">
    <name type="scientific">Tanacetum coccineum</name>
    <dbReference type="NCBI Taxonomy" id="301880"/>
    <lineage>
        <taxon>Eukaryota</taxon>
        <taxon>Viridiplantae</taxon>
        <taxon>Streptophyta</taxon>
        <taxon>Embryophyta</taxon>
        <taxon>Tracheophyta</taxon>
        <taxon>Spermatophyta</taxon>
        <taxon>Magnoliopsida</taxon>
        <taxon>eudicotyledons</taxon>
        <taxon>Gunneridae</taxon>
        <taxon>Pentapetalae</taxon>
        <taxon>asterids</taxon>
        <taxon>campanulids</taxon>
        <taxon>Asterales</taxon>
        <taxon>Asteraceae</taxon>
        <taxon>Asteroideae</taxon>
        <taxon>Anthemideae</taxon>
        <taxon>Anthemidinae</taxon>
        <taxon>Tanacetum</taxon>
    </lineage>
</organism>
<gene>
    <name evidence="1" type="ORF">Tco_1123976</name>
</gene>
<dbReference type="Proteomes" id="UP001151760">
    <property type="component" value="Unassembled WGS sequence"/>
</dbReference>
<name>A0ABQ5J5F9_9ASTR</name>
<reference evidence="1" key="1">
    <citation type="journal article" date="2022" name="Int. J. Mol. Sci.">
        <title>Draft Genome of Tanacetum Coccineum: Genomic Comparison of Closely Related Tanacetum-Family Plants.</title>
        <authorList>
            <person name="Yamashiro T."/>
            <person name="Shiraishi A."/>
            <person name="Nakayama K."/>
            <person name="Satake H."/>
        </authorList>
    </citation>
    <scope>NUCLEOTIDE SEQUENCE</scope>
</reference>
<keyword evidence="2" id="KW-1185">Reference proteome</keyword>
<sequence>MFTTLGRRDKTKKQNVNYTCNCNKPSANGTEAGGPAVMVVADSSGGPAVWCPIMVSDIGGDEEQLGQQNKNMDVDILGEMMSLISSSVSQPTKCSNCKVKDLRINMLVTRIKMLEARLECERHPEDHACGIEFVVLIASYKCTGLVNEYGCGGNGDGNDGDHSSGNGGILKPTTNVAATATVSPTVPTSSTPTSYAKLFTGDKSKKSVNFRTLITPAENGVDVVVPVESIKSISERFANTTYGFFLGKRVAYPVVANYVRNTWGKYDMVKSMLNSSTGLFSFQFSSMNGLDAMLENVWLKLHGVSVMAFNEDGLSAIATKIGRSSSARAMIKLRADVELKDTVVVAMPKIIGEGFYTCNIRVEYEWKPPRSSQVVFLPPQKLFAYVTGGDVNPFGVWIRQHAQGLKELDEMKNETKRFA</sequence>
<evidence type="ECO:0000313" key="1">
    <source>
        <dbReference type="EMBL" id="GJU07546.1"/>
    </source>
</evidence>
<reference evidence="1" key="2">
    <citation type="submission" date="2022-01" db="EMBL/GenBank/DDBJ databases">
        <authorList>
            <person name="Yamashiro T."/>
            <person name="Shiraishi A."/>
            <person name="Satake H."/>
            <person name="Nakayama K."/>
        </authorList>
    </citation>
    <scope>NUCLEOTIDE SEQUENCE</scope>
</reference>
<evidence type="ECO:0008006" key="3">
    <source>
        <dbReference type="Google" id="ProtNLM"/>
    </source>
</evidence>
<accession>A0ABQ5J5F9</accession>
<comment type="caution">
    <text evidence="1">The sequence shown here is derived from an EMBL/GenBank/DDBJ whole genome shotgun (WGS) entry which is preliminary data.</text>
</comment>
<protein>
    <recommendedName>
        <fullName evidence="3">DUF4283 domain-containing protein</fullName>
    </recommendedName>
</protein>
<proteinExistence type="predicted"/>
<dbReference type="EMBL" id="BQNB010021550">
    <property type="protein sequence ID" value="GJU07546.1"/>
    <property type="molecule type" value="Genomic_DNA"/>
</dbReference>